<dbReference type="Pfam" id="PF07883">
    <property type="entry name" value="Cupin_2"/>
    <property type="match status" value="1"/>
</dbReference>
<reference evidence="2" key="1">
    <citation type="submission" date="2019-08" db="EMBL/GenBank/DDBJ databases">
        <authorList>
            <person name="Kucharzyk K."/>
            <person name="Murdoch R.W."/>
            <person name="Higgins S."/>
            <person name="Loffler F."/>
        </authorList>
    </citation>
    <scope>NUCLEOTIDE SEQUENCE</scope>
</reference>
<dbReference type="Gene3D" id="2.60.120.10">
    <property type="entry name" value="Jelly Rolls"/>
    <property type="match status" value="1"/>
</dbReference>
<comment type="caution">
    <text evidence="2">The sequence shown here is derived from an EMBL/GenBank/DDBJ whole genome shotgun (WGS) entry which is preliminary data.</text>
</comment>
<proteinExistence type="predicted"/>
<evidence type="ECO:0000313" key="2">
    <source>
        <dbReference type="EMBL" id="MPL59877.1"/>
    </source>
</evidence>
<organism evidence="2">
    <name type="scientific">bioreactor metagenome</name>
    <dbReference type="NCBI Taxonomy" id="1076179"/>
    <lineage>
        <taxon>unclassified sequences</taxon>
        <taxon>metagenomes</taxon>
        <taxon>ecological metagenomes</taxon>
    </lineage>
</organism>
<dbReference type="InterPro" id="IPR014710">
    <property type="entry name" value="RmlC-like_jellyroll"/>
</dbReference>
<protein>
    <recommendedName>
        <fullName evidence="1">Cupin type-2 domain-containing protein</fullName>
    </recommendedName>
</protein>
<dbReference type="InterPro" id="IPR011051">
    <property type="entry name" value="RmlC_Cupin_sf"/>
</dbReference>
<accession>A0A644T0A0</accession>
<sequence length="129" mass="13966">MGQKLAFTMDDAIKGVAHHGKVEVNILINEDTCGAKSFSLLVNKIKPADTCQQEGTKGHSHEIEHGVYCLSGVGSITIGEDTYPLLPGTAVFVPSQKLHYLTNLDPKEDLVYIIMYVPAGEEKLLLAKG</sequence>
<dbReference type="AlphaFoldDB" id="A0A644T0A0"/>
<dbReference type="EMBL" id="VSSQ01000010">
    <property type="protein sequence ID" value="MPL59877.1"/>
    <property type="molecule type" value="Genomic_DNA"/>
</dbReference>
<feature type="domain" description="Cupin type-2" evidence="1">
    <location>
        <begin position="55"/>
        <end position="114"/>
    </location>
</feature>
<dbReference type="InterPro" id="IPR013096">
    <property type="entry name" value="Cupin_2"/>
</dbReference>
<gene>
    <name evidence="2" type="ORF">SDC9_05433</name>
</gene>
<evidence type="ECO:0000259" key="1">
    <source>
        <dbReference type="Pfam" id="PF07883"/>
    </source>
</evidence>
<name>A0A644T0A0_9ZZZZ</name>
<dbReference type="SUPFAM" id="SSF51182">
    <property type="entry name" value="RmlC-like cupins"/>
    <property type="match status" value="1"/>
</dbReference>